<feature type="transmembrane region" description="Helical" evidence="1">
    <location>
        <begin position="59"/>
        <end position="81"/>
    </location>
</feature>
<evidence type="ECO:0008006" key="4">
    <source>
        <dbReference type="Google" id="ProtNLM"/>
    </source>
</evidence>
<evidence type="ECO:0000313" key="2">
    <source>
        <dbReference type="EMBL" id="CAH2042008.1"/>
    </source>
</evidence>
<proteinExistence type="predicted"/>
<keyword evidence="1" id="KW-0472">Membrane</keyword>
<dbReference type="PANTHER" id="PTHR11161">
    <property type="entry name" value="O-ACYLTRANSFERASE"/>
    <property type="match status" value="1"/>
</dbReference>
<dbReference type="PANTHER" id="PTHR11161:SF0">
    <property type="entry name" value="O-ACYLTRANSFERASE LIKE PROTEIN"/>
    <property type="match status" value="1"/>
</dbReference>
<feature type="transmembrane region" description="Helical" evidence="1">
    <location>
        <begin position="128"/>
        <end position="154"/>
    </location>
</feature>
<reference evidence="2" key="1">
    <citation type="submission" date="2022-03" db="EMBL/GenBank/DDBJ databases">
        <authorList>
            <person name="Martin H S."/>
        </authorList>
    </citation>
    <scope>NUCLEOTIDE SEQUENCE</scope>
</reference>
<protein>
    <recommendedName>
        <fullName evidence="4">Acyltransferase 3 domain-containing protein</fullName>
    </recommendedName>
</protein>
<sequence>MPLAHVMWLVGCGYTDNPREIEKLSRCLAWCVVPAVVGLFLTGNIFYGGERPSIVVRMAYAAVQRSAVGVLTAFMILSLVMRAEDFQRRILEWDGWVVPSRLSYCAFLLHVDIVHAMLGARSQLAHVSFLYVIINHLGIVTLSYLLAVPCYLMVEAPFTQLNKAIFEKKFMPPTKKTM</sequence>
<keyword evidence="1" id="KW-0812">Transmembrane</keyword>
<dbReference type="Proteomes" id="UP000837857">
    <property type="component" value="Chromosome 14"/>
</dbReference>
<feature type="non-terminal residue" evidence="2">
    <location>
        <position position="1"/>
    </location>
</feature>
<gene>
    <name evidence="2" type="ORF">IPOD504_LOCUS3522</name>
</gene>
<evidence type="ECO:0000256" key="1">
    <source>
        <dbReference type="SAM" id="Phobius"/>
    </source>
</evidence>
<feature type="transmembrane region" description="Helical" evidence="1">
    <location>
        <begin position="27"/>
        <end position="47"/>
    </location>
</feature>
<accession>A0ABN8HYS9</accession>
<dbReference type="EMBL" id="OW152826">
    <property type="protein sequence ID" value="CAH2042008.1"/>
    <property type="molecule type" value="Genomic_DNA"/>
</dbReference>
<keyword evidence="3" id="KW-1185">Reference proteome</keyword>
<dbReference type="InterPro" id="IPR052728">
    <property type="entry name" value="O2_lipid_transport_reg"/>
</dbReference>
<name>A0ABN8HYS9_9NEOP</name>
<evidence type="ECO:0000313" key="3">
    <source>
        <dbReference type="Proteomes" id="UP000837857"/>
    </source>
</evidence>
<organism evidence="2 3">
    <name type="scientific">Iphiclides podalirius</name>
    <name type="common">scarce swallowtail</name>
    <dbReference type="NCBI Taxonomy" id="110791"/>
    <lineage>
        <taxon>Eukaryota</taxon>
        <taxon>Metazoa</taxon>
        <taxon>Ecdysozoa</taxon>
        <taxon>Arthropoda</taxon>
        <taxon>Hexapoda</taxon>
        <taxon>Insecta</taxon>
        <taxon>Pterygota</taxon>
        <taxon>Neoptera</taxon>
        <taxon>Endopterygota</taxon>
        <taxon>Lepidoptera</taxon>
        <taxon>Glossata</taxon>
        <taxon>Ditrysia</taxon>
        <taxon>Papilionoidea</taxon>
        <taxon>Papilionidae</taxon>
        <taxon>Papilioninae</taxon>
        <taxon>Iphiclides</taxon>
    </lineage>
</organism>
<keyword evidence="1" id="KW-1133">Transmembrane helix</keyword>